<dbReference type="GO" id="GO:0016081">
    <property type="term" value="P:synaptic vesicle docking"/>
    <property type="evidence" value="ECO:0007669"/>
    <property type="project" value="TreeGrafter"/>
</dbReference>
<dbReference type="Gene3D" id="1.20.58.1100">
    <property type="match status" value="1"/>
</dbReference>
<dbReference type="SUPFAM" id="SSF49562">
    <property type="entry name" value="C2 domain (Calcium/lipid-binding domain, CaLB)"/>
    <property type="match status" value="1"/>
</dbReference>
<feature type="domain" description="C2" evidence="2">
    <location>
        <begin position="159"/>
        <end position="287"/>
    </location>
</feature>
<dbReference type="InterPro" id="IPR010439">
    <property type="entry name" value="MUN_dom"/>
</dbReference>
<dbReference type="Pfam" id="PF06292">
    <property type="entry name" value="MUN"/>
    <property type="match status" value="1"/>
</dbReference>
<evidence type="ECO:0000259" key="2">
    <source>
        <dbReference type="PROSITE" id="PS50004"/>
    </source>
</evidence>
<evidence type="ECO:0000313" key="4">
    <source>
        <dbReference type="EMBL" id="KFP83831.1"/>
    </source>
</evidence>
<sequence>TVPPPPAQPLTLLLQGTLLRKHGKGTEKSRVKLPSHTEGTQMIFNAAKELGQLSKLKDHMVREEAKSLTPKQCAVVELALDTIKQYFHAGGVGLKKTFLEKSPDLQSLRYALSLYTQATDLLIKTFVQTQSSQGDIVGPGEVGTHVSSLCHTGSGVDDPVGEVSIHVELITHPGTGEHKVTVKVVAANDLKWQTSGIFRPFIEVNIIGPHLSDKKRKFATKSKNNSWSPKYNESFQFTLGTETGPECYELQVCVKDYCFAREDRTVGIAVLQLRDILQRLPLGRRIHMDDTGLTVLRILSQRNNDDVAKEFVKLKSDTRSAEEG</sequence>
<dbReference type="GO" id="GO:0005516">
    <property type="term" value="F:calmodulin binding"/>
    <property type="evidence" value="ECO:0007669"/>
    <property type="project" value="TreeGrafter"/>
</dbReference>
<dbReference type="GO" id="GO:0042734">
    <property type="term" value="C:presynaptic membrane"/>
    <property type="evidence" value="ECO:0007669"/>
    <property type="project" value="TreeGrafter"/>
</dbReference>
<name>A0A091N306_9PASS</name>
<dbReference type="Proteomes" id="UP000053537">
    <property type="component" value="Unassembled WGS sequence"/>
</dbReference>
<dbReference type="PANTHER" id="PTHR10480">
    <property type="entry name" value="PROTEIN UNC-13 HOMOLOG"/>
    <property type="match status" value="1"/>
</dbReference>
<dbReference type="CDD" id="cd08395">
    <property type="entry name" value="C2C_Munc13"/>
    <property type="match status" value="1"/>
</dbReference>
<feature type="domain" description="MHD2" evidence="3">
    <location>
        <begin position="1"/>
        <end position="126"/>
    </location>
</feature>
<protein>
    <submittedName>
        <fullName evidence="4">Protein unc-13 A</fullName>
    </submittedName>
</protein>
<dbReference type="GO" id="GO:0031594">
    <property type="term" value="C:neuromuscular junction"/>
    <property type="evidence" value="ECO:0007669"/>
    <property type="project" value="TreeGrafter"/>
</dbReference>
<dbReference type="GO" id="GO:0017075">
    <property type="term" value="F:syntaxin-1 binding"/>
    <property type="evidence" value="ECO:0007669"/>
    <property type="project" value="TreeGrafter"/>
</dbReference>
<dbReference type="PROSITE" id="PS51259">
    <property type="entry name" value="MHD2"/>
    <property type="match status" value="1"/>
</dbReference>
<feature type="non-terminal residue" evidence="4">
    <location>
        <position position="324"/>
    </location>
</feature>
<dbReference type="Gene3D" id="2.60.40.150">
    <property type="entry name" value="C2 domain"/>
    <property type="match status" value="1"/>
</dbReference>
<dbReference type="PROSITE" id="PS50004">
    <property type="entry name" value="C2"/>
    <property type="match status" value="1"/>
</dbReference>
<dbReference type="Pfam" id="PF00168">
    <property type="entry name" value="C2"/>
    <property type="match status" value="1"/>
</dbReference>
<evidence type="ECO:0000259" key="3">
    <source>
        <dbReference type="PROSITE" id="PS51259"/>
    </source>
</evidence>
<evidence type="ECO:0000313" key="5">
    <source>
        <dbReference type="Proteomes" id="UP000053537"/>
    </source>
</evidence>
<dbReference type="EMBL" id="KK841426">
    <property type="protein sequence ID" value="KFP83831.1"/>
    <property type="molecule type" value="Genomic_DNA"/>
</dbReference>
<dbReference type="GO" id="GO:0099525">
    <property type="term" value="P:presynaptic dense core vesicle exocytosis"/>
    <property type="evidence" value="ECO:0007669"/>
    <property type="project" value="TreeGrafter"/>
</dbReference>
<dbReference type="GO" id="GO:0098831">
    <property type="term" value="C:presynaptic active zone cytoplasmic component"/>
    <property type="evidence" value="ECO:0007669"/>
    <property type="project" value="TreeGrafter"/>
</dbReference>
<dbReference type="InterPro" id="IPR035892">
    <property type="entry name" value="C2_domain_sf"/>
</dbReference>
<gene>
    <name evidence="4" type="ORF">N310_10604</name>
</gene>
<dbReference type="GO" id="GO:0043195">
    <property type="term" value="C:terminal bouton"/>
    <property type="evidence" value="ECO:0007669"/>
    <property type="project" value="TreeGrafter"/>
</dbReference>
<dbReference type="PANTHER" id="PTHR10480:SF1">
    <property type="entry name" value="PROTEIN UNC-13 HOMOLOG A"/>
    <property type="match status" value="1"/>
</dbReference>
<dbReference type="GO" id="GO:0019992">
    <property type="term" value="F:diacylglycerol binding"/>
    <property type="evidence" value="ECO:0007669"/>
    <property type="project" value="InterPro"/>
</dbReference>
<evidence type="ECO:0000256" key="1">
    <source>
        <dbReference type="ARBA" id="ARBA00022483"/>
    </source>
</evidence>
<dbReference type="SMART" id="SM00239">
    <property type="entry name" value="C2"/>
    <property type="match status" value="1"/>
</dbReference>
<dbReference type="GO" id="GO:0030672">
    <property type="term" value="C:synaptic vesicle membrane"/>
    <property type="evidence" value="ECO:0007669"/>
    <property type="project" value="TreeGrafter"/>
</dbReference>
<keyword evidence="1" id="KW-0268">Exocytosis</keyword>
<dbReference type="InterPro" id="IPR000008">
    <property type="entry name" value="C2_dom"/>
</dbReference>
<dbReference type="GO" id="GO:0035249">
    <property type="term" value="P:synaptic transmission, glutamatergic"/>
    <property type="evidence" value="ECO:0007669"/>
    <property type="project" value="TreeGrafter"/>
</dbReference>
<dbReference type="GO" id="GO:0061789">
    <property type="term" value="P:dense core granule priming"/>
    <property type="evidence" value="ECO:0007669"/>
    <property type="project" value="TreeGrafter"/>
</dbReference>
<dbReference type="GO" id="GO:0016082">
    <property type="term" value="P:synaptic vesicle priming"/>
    <property type="evidence" value="ECO:0007669"/>
    <property type="project" value="TreeGrafter"/>
</dbReference>
<proteinExistence type="predicted"/>
<dbReference type="InterPro" id="IPR027080">
    <property type="entry name" value="Unc-13"/>
</dbReference>
<reference evidence="4 5" key="1">
    <citation type="submission" date="2014-04" db="EMBL/GenBank/DDBJ databases">
        <title>Genome evolution of avian class.</title>
        <authorList>
            <person name="Zhang G."/>
            <person name="Li C."/>
        </authorList>
    </citation>
    <scope>NUCLEOTIDE SEQUENCE [LARGE SCALE GENOMIC DNA]</scope>
    <source>
        <strain evidence="4">BGI_N310</strain>
    </source>
</reference>
<feature type="non-terminal residue" evidence="4">
    <location>
        <position position="1"/>
    </location>
</feature>
<dbReference type="InterPro" id="IPR014772">
    <property type="entry name" value="Munc13_dom-2"/>
</dbReference>
<dbReference type="AlphaFoldDB" id="A0A091N306"/>
<accession>A0A091N306</accession>
<dbReference type="FunFam" id="2.60.40.150:FF:000014">
    <property type="entry name" value="protein unc-13 homolog B"/>
    <property type="match status" value="1"/>
</dbReference>
<keyword evidence="5" id="KW-1185">Reference proteome</keyword>
<organism evidence="4 5">
    <name type="scientific">Acanthisitta chloris</name>
    <name type="common">rifleman</name>
    <dbReference type="NCBI Taxonomy" id="57068"/>
    <lineage>
        <taxon>Eukaryota</taxon>
        <taxon>Metazoa</taxon>
        <taxon>Chordata</taxon>
        <taxon>Craniata</taxon>
        <taxon>Vertebrata</taxon>
        <taxon>Euteleostomi</taxon>
        <taxon>Archelosauria</taxon>
        <taxon>Archosauria</taxon>
        <taxon>Dinosauria</taxon>
        <taxon>Saurischia</taxon>
        <taxon>Theropoda</taxon>
        <taxon>Coelurosauria</taxon>
        <taxon>Aves</taxon>
        <taxon>Neognathae</taxon>
        <taxon>Neoaves</taxon>
        <taxon>Telluraves</taxon>
        <taxon>Australaves</taxon>
        <taxon>Passeriformes</taxon>
        <taxon>Acanthisittidae</taxon>
        <taxon>Acanthisitta</taxon>
    </lineage>
</organism>